<dbReference type="InterPro" id="IPR010262">
    <property type="entry name" value="Arylsulfotransferase_bact"/>
</dbReference>
<dbReference type="Gene3D" id="1.10.238.10">
    <property type="entry name" value="EF-hand"/>
    <property type="match status" value="1"/>
</dbReference>
<evidence type="ECO:0000256" key="2">
    <source>
        <dbReference type="SAM" id="MobiDB-lite"/>
    </source>
</evidence>
<evidence type="ECO:0000313" key="5">
    <source>
        <dbReference type="EMBL" id="BDQ38423.1"/>
    </source>
</evidence>
<reference evidence="5 6" key="1">
    <citation type="submission" date="2022-08" db="EMBL/GenBank/DDBJ databases">
        <title>Genome Sequence of the sulphate-reducing bacterium, Pseudodesulfovibrio sp. SYK.</title>
        <authorList>
            <person name="Kondo R."/>
            <person name="Kataoka T."/>
        </authorList>
    </citation>
    <scope>NUCLEOTIDE SEQUENCE [LARGE SCALE GENOMIC DNA]</scope>
    <source>
        <strain evidence="5 6">SYK</strain>
    </source>
</reference>
<dbReference type="SUPFAM" id="SSF51126">
    <property type="entry name" value="Pectin lyase-like"/>
    <property type="match status" value="1"/>
</dbReference>
<evidence type="ECO:0000313" key="6">
    <source>
        <dbReference type="Proteomes" id="UP001317742"/>
    </source>
</evidence>
<dbReference type="Pfam" id="PF05935">
    <property type="entry name" value="Arylsulfotrans"/>
    <property type="match status" value="1"/>
</dbReference>
<dbReference type="RefSeq" id="WP_281760922.1">
    <property type="nucleotide sequence ID" value="NZ_AP026709.1"/>
</dbReference>
<feature type="domain" description="DUF1565" evidence="4">
    <location>
        <begin position="40"/>
        <end position="192"/>
    </location>
</feature>
<dbReference type="InterPro" id="IPR011992">
    <property type="entry name" value="EF-hand-dom_pair"/>
</dbReference>
<dbReference type="PANTHER" id="PTHR35340:SF5">
    <property type="entry name" value="ASST-DOMAIN-CONTAINING PROTEIN"/>
    <property type="match status" value="1"/>
</dbReference>
<name>A0ABM8B3V4_9BACT</name>
<dbReference type="InterPro" id="IPR012334">
    <property type="entry name" value="Pectin_lyas_fold"/>
</dbReference>
<proteinExistence type="predicted"/>
<evidence type="ECO:0000256" key="3">
    <source>
        <dbReference type="SAM" id="SignalP"/>
    </source>
</evidence>
<dbReference type="Pfam" id="PF07602">
    <property type="entry name" value="DUF1565"/>
    <property type="match status" value="1"/>
</dbReference>
<feature type="region of interest" description="Disordered" evidence="2">
    <location>
        <begin position="599"/>
        <end position="648"/>
    </location>
</feature>
<keyword evidence="3" id="KW-0732">Signal</keyword>
<dbReference type="InterPro" id="IPR011050">
    <property type="entry name" value="Pectin_lyase_fold/virulence"/>
</dbReference>
<evidence type="ECO:0000256" key="1">
    <source>
        <dbReference type="ARBA" id="ARBA00016512"/>
    </source>
</evidence>
<dbReference type="PROSITE" id="PS00018">
    <property type="entry name" value="EF_HAND_1"/>
    <property type="match status" value="1"/>
</dbReference>
<sequence>MHKNRLIAAIFCVLLFSATAHADTLFVSEKVTQPGNGNSWATAFKTLTLALETAQSGDQIWVAEGMYTPTNTNDRNASFHLKSGVEVIGGFSGVETELKKRDIKKHPTVLSGDIGQPGIPDDNVFHVVVGANNAVLDGFTITGGYSLNTAWTGGKTLTAQTLTAGPQPGFGAGILNYQASPEIRNCTFQDNHALMGGAAYNMTATSDNPTAKPATSPKFSDCTFWQNSALAHGGGVVNQMQTAPLFVSCVFDSNIADITGGGMFNDFGAAPMLLNSIFRNNEAENGGGMANEGGSTPIMYYSTLTGNRSLKNGPAIYQGAGAPNTTVLTKSVVWDNECECKDTRFFNGEKSVVKVQDSVIQNGYKGKSVFRANPGLDRKSETMLNVGYKTNGHRFRPSKLEYRIKDIDRFEVIKNLPPYEAKYTASVDQKLLDTMNAPVAAPAPKVSAAPKVAPAPKPIAEPIITAPAPKAAPTPKSVTEAPATPAAKVAPVAIVPVAATPSTISKSVSPVQEKKVTPVAPQKEPENLALLAPTPSLLDTQPTPTKPGRKPNIEALMLSMDMDGNGCITINEATGEMQQKFWRMDLNGDNCLSKKEITRASGQTKSPQQPVTQATVPTQTSTAALAPPKQAPAQQPKTITPTPPPAPAIVPKQTAQAVNDSNGYTLFAPMGSKDTLLVDMQGKTVKTWHGKDQSSGAVYLLNNGNLLRCVSPGKGEVRTPFIGKDVTGGIIQEVSPRGQIVWEYTYVSNKVRQHHDIAPLPNGNVLLLAWELKNESDIEAVGGSVRNHPDGKIWAEHIVEIRKSGPRSGYIVWEWHAWDHLIQNANQSAPNFANPVRLPQRIDINYNPSRRPEWLHANSIDYNPQLRQIVLSLRNTGEVWIIDHSTSTSQAASTTGGIMHRGGDILFRWGNPQAYGASGRPILVDQRDARWVKGAKPGKEHILIFNNGNKHTQRSDVLEILPEYYFKSTRLNAKVVWSYNENGGKRFFAEQVSGAQRLANGHTLISDGPAGRILEVSANAKPVWEYTYTGSNSTSNHRIFRATRIPPEHPGLKRLSINK</sequence>
<dbReference type="InterPro" id="IPR018247">
    <property type="entry name" value="EF_Hand_1_Ca_BS"/>
</dbReference>
<accession>A0ABM8B3V4</accession>
<dbReference type="PANTHER" id="PTHR35340">
    <property type="entry name" value="PQQ ENZYME REPEAT PROTEIN-RELATED"/>
    <property type="match status" value="1"/>
</dbReference>
<feature type="compositionally biased region" description="Low complexity" evidence="2">
    <location>
        <begin position="606"/>
        <end position="640"/>
    </location>
</feature>
<protein>
    <recommendedName>
        <fullName evidence="1">Probable pectate lyase C</fullName>
    </recommendedName>
</protein>
<gene>
    <name evidence="5" type="ORF">SYK_27830</name>
</gene>
<dbReference type="Proteomes" id="UP001317742">
    <property type="component" value="Chromosome"/>
</dbReference>
<dbReference type="EMBL" id="AP026709">
    <property type="protein sequence ID" value="BDQ38423.1"/>
    <property type="molecule type" value="Genomic_DNA"/>
</dbReference>
<keyword evidence="6" id="KW-1185">Reference proteome</keyword>
<dbReference type="InterPro" id="IPR053143">
    <property type="entry name" value="Arylsulfate_ST"/>
</dbReference>
<dbReference type="SUPFAM" id="SSF47473">
    <property type="entry name" value="EF-hand"/>
    <property type="match status" value="1"/>
</dbReference>
<feature type="signal peptide" evidence="3">
    <location>
        <begin position="1"/>
        <end position="22"/>
    </location>
</feature>
<organism evidence="5 6">
    <name type="scientific">Pseudodesulfovibrio nedwellii</name>
    <dbReference type="NCBI Taxonomy" id="2973072"/>
    <lineage>
        <taxon>Bacteria</taxon>
        <taxon>Pseudomonadati</taxon>
        <taxon>Thermodesulfobacteriota</taxon>
        <taxon>Desulfovibrionia</taxon>
        <taxon>Desulfovibrionales</taxon>
        <taxon>Desulfovibrionaceae</taxon>
    </lineage>
</organism>
<evidence type="ECO:0000259" key="4">
    <source>
        <dbReference type="Pfam" id="PF07602"/>
    </source>
</evidence>
<dbReference type="InterPro" id="IPR011459">
    <property type="entry name" value="DUF1565"/>
</dbReference>
<feature type="chain" id="PRO_5046495418" description="Probable pectate lyase C" evidence="3">
    <location>
        <begin position="23"/>
        <end position="1059"/>
    </location>
</feature>
<dbReference type="Gene3D" id="2.160.20.10">
    <property type="entry name" value="Single-stranded right-handed beta-helix, Pectin lyase-like"/>
    <property type="match status" value="1"/>
</dbReference>
<dbReference type="SUPFAM" id="SSF63829">
    <property type="entry name" value="Calcium-dependent phosphotriesterase"/>
    <property type="match status" value="1"/>
</dbReference>